<evidence type="ECO:0000256" key="7">
    <source>
        <dbReference type="ARBA" id="ARBA00047899"/>
    </source>
</evidence>
<evidence type="ECO:0000313" key="12">
    <source>
        <dbReference type="Proteomes" id="UP000193648"/>
    </source>
</evidence>
<evidence type="ECO:0000256" key="4">
    <source>
        <dbReference type="ARBA" id="ARBA00022741"/>
    </source>
</evidence>
<evidence type="ECO:0000256" key="8">
    <source>
        <dbReference type="ARBA" id="ARBA00048679"/>
    </source>
</evidence>
<feature type="compositionally biased region" description="Basic and acidic residues" evidence="9">
    <location>
        <begin position="783"/>
        <end position="796"/>
    </location>
</feature>
<gene>
    <name evidence="11" type="ORF">BCR41DRAFT_383565</name>
</gene>
<sequence>MNGKDINKRDEHNPRHHHYAECSKDKQEQYNGQQYQQFDNRGDQLRRMDDTRIVQDKKKKAYGVHFSNSHYVFDSTFLPPVSLLPPLQTPSFSTANMPTAHECFPQSDLNEIGPRQTNGSKKCSGVEEVRETKETKEIKEIKGIKESKNIDLLKKDPTTRFQILEKLGSGSSGSSIFKALDRLDGMKPVALKKIPLLTLSDSLESNVPAQADVDAFINSIAYHNEDWGQGGDEVVREEYITDDGGDNSKSKIRQEGTRCLDRQPSNNWPISSMIASKIARKKGYNQVMKCQDCFLIGSELWLLLEFCAGGSVADLIRLSDGPLTESEIGWIMSQVLQGLTFLHSKDHVHGDIKAGNILLTMDGQVKLGGSGTVLNHKEGAGERKRRRRSLAMTEFPVSWLAPELNNSAVCCPSVISGTRVKNCPLGHDNTNNNTENPNSSSWTPRASTETDIWALGIACIELSQGRPPRPEMLLLAMLDEQKPVSHQQIALSSPAFDIVDRLGGIKFGGIGLESGSRTPGWESLQSTASSANESLGAVGLGMSEEMRSFIAKCLTPDPRTRPNVYDLLQDPFIIQNQGGSAELVERIQQMMEFVNQCASISSEMPLHLHNQHQSLPLHASSSLLPTVGSSASAAANSTSALTLSLSKASLMIDMDLDEASIGPWLIPMVRPRVDSVYDASSFFDQSGLPIAPPEPSTANHISHWKHQRVSHPVVKQALMCDQAGYMIFRHSRSPSLATIVESHLEDDSCSCNSTSIKDFECNTTNSSGNSSYNSNNGTGLHRIGSDDLKIDYGDNG</sequence>
<dbReference type="Proteomes" id="UP000193648">
    <property type="component" value="Unassembled WGS sequence"/>
</dbReference>
<accession>A0A1Y2H4A0</accession>
<dbReference type="Pfam" id="PF00069">
    <property type="entry name" value="Pkinase"/>
    <property type="match status" value="1"/>
</dbReference>
<comment type="catalytic activity">
    <reaction evidence="8">
        <text>L-seryl-[protein] + ATP = O-phospho-L-seryl-[protein] + ADP + H(+)</text>
        <dbReference type="Rhea" id="RHEA:17989"/>
        <dbReference type="Rhea" id="RHEA-COMP:9863"/>
        <dbReference type="Rhea" id="RHEA-COMP:11604"/>
        <dbReference type="ChEBI" id="CHEBI:15378"/>
        <dbReference type="ChEBI" id="CHEBI:29999"/>
        <dbReference type="ChEBI" id="CHEBI:30616"/>
        <dbReference type="ChEBI" id="CHEBI:83421"/>
        <dbReference type="ChEBI" id="CHEBI:456216"/>
        <dbReference type="EC" id="2.7.11.1"/>
    </reaction>
</comment>
<evidence type="ECO:0000256" key="2">
    <source>
        <dbReference type="ARBA" id="ARBA00022527"/>
    </source>
</evidence>
<feature type="non-terminal residue" evidence="11">
    <location>
        <position position="796"/>
    </location>
</feature>
<feature type="region of interest" description="Disordered" evidence="9">
    <location>
        <begin position="764"/>
        <end position="796"/>
    </location>
</feature>
<evidence type="ECO:0000256" key="1">
    <source>
        <dbReference type="ARBA" id="ARBA00008874"/>
    </source>
</evidence>
<evidence type="ECO:0000256" key="3">
    <source>
        <dbReference type="ARBA" id="ARBA00022679"/>
    </source>
</evidence>
<dbReference type="AlphaFoldDB" id="A0A1Y2H4A0"/>
<evidence type="ECO:0000259" key="10">
    <source>
        <dbReference type="PROSITE" id="PS50011"/>
    </source>
</evidence>
<feature type="compositionally biased region" description="Low complexity" evidence="9">
    <location>
        <begin position="429"/>
        <end position="443"/>
    </location>
</feature>
<name>A0A1Y2H4A0_9FUNG</name>
<dbReference type="SUPFAM" id="SSF56112">
    <property type="entry name" value="Protein kinase-like (PK-like)"/>
    <property type="match status" value="1"/>
</dbReference>
<comment type="similarity">
    <text evidence="1">Belongs to the protein kinase superfamily. STE Ser/Thr protein kinase family. STE20 subfamily.</text>
</comment>
<keyword evidence="12" id="KW-1185">Reference proteome</keyword>
<dbReference type="PANTHER" id="PTHR48012:SF10">
    <property type="entry name" value="FI20177P1"/>
    <property type="match status" value="1"/>
</dbReference>
<dbReference type="STRING" id="64571.A0A1Y2H4A0"/>
<keyword evidence="6" id="KW-0067">ATP-binding</keyword>
<evidence type="ECO:0000256" key="5">
    <source>
        <dbReference type="ARBA" id="ARBA00022777"/>
    </source>
</evidence>
<dbReference type="InParanoid" id="A0A1Y2H4A0"/>
<feature type="compositionally biased region" description="Basic and acidic residues" evidence="9">
    <location>
        <begin position="1"/>
        <end position="28"/>
    </location>
</feature>
<keyword evidence="2" id="KW-0723">Serine/threonine-protein kinase</keyword>
<feature type="domain" description="Protein kinase" evidence="10">
    <location>
        <begin position="161"/>
        <end position="573"/>
    </location>
</feature>
<dbReference type="InterPro" id="IPR011009">
    <property type="entry name" value="Kinase-like_dom_sf"/>
</dbReference>
<dbReference type="GO" id="GO:0005524">
    <property type="term" value="F:ATP binding"/>
    <property type="evidence" value="ECO:0007669"/>
    <property type="project" value="UniProtKB-KW"/>
</dbReference>
<evidence type="ECO:0000313" key="11">
    <source>
        <dbReference type="EMBL" id="ORZ27882.1"/>
    </source>
</evidence>
<dbReference type="Gene3D" id="1.10.510.10">
    <property type="entry name" value="Transferase(Phosphotransferase) domain 1"/>
    <property type="match status" value="1"/>
</dbReference>
<dbReference type="GO" id="GO:0005737">
    <property type="term" value="C:cytoplasm"/>
    <property type="evidence" value="ECO:0007669"/>
    <property type="project" value="TreeGrafter"/>
</dbReference>
<dbReference type="PANTHER" id="PTHR48012">
    <property type="entry name" value="STERILE20-LIKE KINASE, ISOFORM B-RELATED"/>
    <property type="match status" value="1"/>
</dbReference>
<dbReference type="GeneID" id="33569323"/>
<feature type="region of interest" description="Disordered" evidence="9">
    <location>
        <begin position="1"/>
        <end position="29"/>
    </location>
</feature>
<protein>
    <submittedName>
        <fullName evidence="11">Kinase-like domain-containing protein</fullName>
    </submittedName>
</protein>
<proteinExistence type="inferred from homology"/>
<keyword evidence="3" id="KW-0808">Transferase</keyword>
<feature type="region of interest" description="Disordered" evidence="9">
    <location>
        <begin position="426"/>
        <end position="445"/>
    </location>
</feature>
<keyword evidence="5 11" id="KW-0418">Kinase</keyword>
<keyword evidence="4" id="KW-0547">Nucleotide-binding</keyword>
<comment type="catalytic activity">
    <reaction evidence="7">
        <text>L-threonyl-[protein] + ATP = O-phospho-L-threonyl-[protein] + ADP + H(+)</text>
        <dbReference type="Rhea" id="RHEA:46608"/>
        <dbReference type="Rhea" id="RHEA-COMP:11060"/>
        <dbReference type="Rhea" id="RHEA-COMP:11605"/>
        <dbReference type="ChEBI" id="CHEBI:15378"/>
        <dbReference type="ChEBI" id="CHEBI:30013"/>
        <dbReference type="ChEBI" id="CHEBI:30616"/>
        <dbReference type="ChEBI" id="CHEBI:61977"/>
        <dbReference type="ChEBI" id="CHEBI:456216"/>
        <dbReference type="EC" id="2.7.11.1"/>
    </reaction>
</comment>
<reference evidence="11 12" key="1">
    <citation type="submission" date="2016-07" db="EMBL/GenBank/DDBJ databases">
        <title>Pervasive Adenine N6-methylation of Active Genes in Fungi.</title>
        <authorList>
            <consortium name="DOE Joint Genome Institute"/>
            <person name="Mondo S.J."/>
            <person name="Dannebaum R.O."/>
            <person name="Kuo R.C."/>
            <person name="Labutti K."/>
            <person name="Haridas S."/>
            <person name="Kuo A."/>
            <person name="Salamov A."/>
            <person name="Ahrendt S.R."/>
            <person name="Lipzen A."/>
            <person name="Sullivan W."/>
            <person name="Andreopoulos W.B."/>
            <person name="Clum A."/>
            <person name="Lindquist E."/>
            <person name="Daum C."/>
            <person name="Ramamoorthy G.K."/>
            <person name="Gryganskyi A."/>
            <person name="Culley D."/>
            <person name="Magnuson J.K."/>
            <person name="James T.Y."/>
            <person name="O'Malley M.A."/>
            <person name="Stajich J.E."/>
            <person name="Spatafora J.W."/>
            <person name="Visel A."/>
            <person name="Grigoriev I.V."/>
        </authorList>
    </citation>
    <scope>NUCLEOTIDE SEQUENCE [LARGE SCALE GENOMIC DNA]</scope>
    <source>
        <strain evidence="11 12">NRRL 3116</strain>
    </source>
</reference>
<dbReference type="RefSeq" id="XP_021885585.1">
    <property type="nucleotide sequence ID" value="XM_022027480.1"/>
</dbReference>
<dbReference type="OrthoDB" id="4062651at2759"/>
<dbReference type="PROSITE" id="PS50011">
    <property type="entry name" value="PROTEIN_KINASE_DOM"/>
    <property type="match status" value="1"/>
</dbReference>
<dbReference type="GO" id="GO:0004674">
    <property type="term" value="F:protein serine/threonine kinase activity"/>
    <property type="evidence" value="ECO:0007669"/>
    <property type="project" value="UniProtKB-KW"/>
</dbReference>
<feature type="compositionally biased region" description="Low complexity" evidence="9">
    <location>
        <begin position="764"/>
        <end position="779"/>
    </location>
</feature>
<evidence type="ECO:0000256" key="6">
    <source>
        <dbReference type="ARBA" id="ARBA00022840"/>
    </source>
</evidence>
<dbReference type="InterPro" id="IPR000719">
    <property type="entry name" value="Prot_kinase_dom"/>
</dbReference>
<comment type="caution">
    <text evidence="11">The sequence shown here is derived from an EMBL/GenBank/DDBJ whole genome shotgun (WGS) entry which is preliminary data.</text>
</comment>
<dbReference type="EMBL" id="MCFF01000003">
    <property type="protein sequence ID" value="ORZ27882.1"/>
    <property type="molecule type" value="Genomic_DNA"/>
</dbReference>
<dbReference type="SMART" id="SM00220">
    <property type="entry name" value="S_TKc"/>
    <property type="match status" value="1"/>
</dbReference>
<evidence type="ECO:0000256" key="9">
    <source>
        <dbReference type="SAM" id="MobiDB-lite"/>
    </source>
</evidence>
<dbReference type="InterPro" id="IPR050629">
    <property type="entry name" value="STE20/SPS1-PAK"/>
</dbReference>
<organism evidence="11 12">
    <name type="scientific">Lobosporangium transversale</name>
    <dbReference type="NCBI Taxonomy" id="64571"/>
    <lineage>
        <taxon>Eukaryota</taxon>
        <taxon>Fungi</taxon>
        <taxon>Fungi incertae sedis</taxon>
        <taxon>Mucoromycota</taxon>
        <taxon>Mortierellomycotina</taxon>
        <taxon>Mortierellomycetes</taxon>
        <taxon>Mortierellales</taxon>
        <taxon>Mortierellaceae</taxon>
        <taxon>Lobosporangium</taxon>
    </lineage>
</organism>